<feature type="region of interest" description="Disordered" evidence="1">
    <location>
        <begin position="304"/>
        <end position="330"/>
    </location>
</feature>
<dbReference type="SUPFAM" id="SSF53300">
    <property type="entry name" value="vWA-like"/>
    <property type="match status" value="3"/>
</dbReference>
<dbReference type="PANTHER" id="PTHR24020:SF20">
    <property type="entry name" value="PH DOMAIN-CONTAINING PROTEIN"/>
    <property type="match status" value="1"/>
</dbReference>
<dbReference type="InterPro" id="IPR036465">
    <property type="entry name" value="vWFA_dom_sf"/>
</dbReference>
<dbReference type="PROSITE" id="PS50234">
    <property type="entry name" value="VWFA"/>
    <property type="match status" value="2"/>
</dbReference>
<dbReference type="PANTHER" id="PTHR24020">
    <property type="entry name" value="COLLAGEN ALPHA"/>
    <property type="match status" value="1"/>
</dbReference>
<dbReference type="SMART" id="SM00327">
    <property type="entry name" value="VWA"/>
    <property type="match status" value="2"/>
</dbReference>
<proteinExistence type="predicted"/>
<dbReference type="OrthoDB" id="5864842at2759"/>
<feature type="domain" description="VWFA" evidence="2">
    <location>
        <begin position="24"/>
        <end position="158"/>
    </location>
</feature>
<protein>
    <recommendedName>
        <fullName evidence="2">VWFA domain-containing protein</fullName>
    </recommendedName>
</protein>
<evidence type="ECO:0000313" key="4">
    <source>
        <dbReference type="Proteomes" id="UP000274131"/>
    </source>
</evidence>
<dbReference type="CDD" id="cd00198">
    <property type="entry name" value="vWFA"/>
    <property type="match status" value="1"/>
</dbReference>
<name>A0A3P6ILD9_ENTVE</name>
<dbReference type="AlphaFoldDB" id="A0A3P6ILD9"/>
<dbReference type="InterPro" id="IPR002035">
    <property type="entry name" value="VWF_A"/>
</dbReference>
<dbReference type="InterPro" id="IPR050525">
    <property type="entry name" value="ECM_Assembly_Org"/>
</dbReference>
<dbReference type="Proteomes" id="UP000274131">
    <property type="component" value="Unassembled WGS sequence"/>
</dbReference>
<organism evidence="3 4">
    <name type="scientific">Enterobius vermicularis</name>
    <name type="common">Human pinworm</name>
    <dbReference type="NCBI Taxonomy" id="51028"/>
    <lineage>
        <taxon>Eukaryota</taxon>
        <taxon>Metazoa</taxon>
        <taxon>Ecdysozoa</taxon>
        <taxon>Nematoda</taxon>
        <taxon>Chromadorea</taxon>
        <taxon>Rhabditida</taxon>
        <taxon>Spirurina</taxon>
        <taxon>Oxyuridomorpha</taxon>
        <taxon>Oxyuroidea</taxon>
        <taxon>Oxyuridae</taxon>
        <taxon>Enterobius</taxon>
    </lineage>
</organism>
<feature type="compositionally biased region" description="Basic and acidic residues" evidence="1">
    <location>
        <begin position="311"/>
        <end position="325"/>
    </location>
</feature>
<dbReference type="Gene3D" id="3.40.50.410">
    <property type="entry name" value="von Willebrand factor, type A domain"/>
    <property type="match status" value="3"/>
</dbReference>
<feature type="region of interest" description="Disordered" evidence="1">
    <location>
        <begin position="199"/>
        <end position="231"/>
    </location>
</feature>
<feature type="compositionally biased region" description="Polar residues" evidence="1">
    <location>
        <begin position="217"/>
        <end position="231"/>
    </location>
</feature>
<gene>
    <name evidence="3" type="ORF">EVEC_LOCUS2642</name>
</gene>
<sequence>MQFFITLNCRKSYNDFYCCHCCFQISVIDFASLPKVAIPIKPFQGQQEVLDRVAGIEFSGGNAKIYAAIDLGLSELNRLRRSNATQVIILLSDGHGEEYWSSVQETSKRLRDAKVETFAVTSSEDYNLGNLVPYAGDKSRVFANTKQTNFINTITTLLNNCLKSDLKGPPGSVTTPIKLPTLPLVAPEPTEDVRSENIIISSTPSTESPDTSTTNEISTTEQVLTTSESTTETFVGTPDLAEEIDVFGIIATQGIIASEDFSTSSDNLASTEQQMPTFAEETKKTESHTTEIVARVEKELNKQATEAPELWTEKEGSTSVEKESTANESLEATTAITEKTNSSTEDNVKKPTTVTKKKQCDVDVVFVIDRSAGSTPLFDKQISFATSLVDKLLSNSANLKRLQIGAISFASEAQVDLEFGLDREAKIIDKEILAINQTVDETSLVSGISLAIKVPFAQSTRRPNAELVMFLISDGKSQEDLQVIAKQTGSATLLILHTLPKGHFYAASFNDDNKAIDLEKLALFASSKHHVFIDRPSSPFVNKAVWLHEVQNKDDINNCVWGTDEGTEVATKKPTEYKSAEKTPLDLVILLDQTAPKADHFTKSKTAVIELLQSLEPKVFNSYVNTALVTFNDEPELITSLKVQTPQSGLVKIIDELEQKLEVSSVAKGYSLLLRNLVIFKTPQLQIINIKTPNFGNFL</sequence>
<reference evidence="3 4" key="1">
    <citation type="submission" date="2018-10" db="EMBL/GenBank/DDBJ databases">
        <authorList>
            <consortium name="Pathogen Informatics"/>
        </authorList>
    </citation>
    <scope>NUCLEOTIDE SEQUENCE [LARGE SCALE GENOMIC DNA]</scope>
</reference>
<feature type="compositionally biased region" description="Low complexity" evidence="1">
    <location>
        <begin position="199"/>
        <end position="216"/>
    </location>
</feature>
<evidence type="ECO:0000313" key="3">
    <source>
        <dbReference type="EMBL" id="VDD87499.1"/>
    </source>
</evidence>
<feature type="domain" description="VWFA" evidence="2">
    <location>
        <begin position="363"/>
        <end position="550"/>
    </location>
</feature>
<accession>A0A3P6ILD9</accession>
<evidence type="ECO:0000256" key="1">
    <source>
        <dbReference type="SAM" id="MobiDB-lite"/>
    </source>
</evidence>
<keyword evidence="4" id="KW-1185">Reference proteome</keyword>
<dbReference type="EMBL" id="UXUI01007421">
    <property type="protein sequence ID" value="VDD87499.1"/>
    <property type="molecule type" value="Genomic_DNA"/>
</dbReference>
<evidence type="ECO:0000259" key="2">
    <source>
        <dbReference type="PROSITE" id="PS50234"/>
    </source>
</evidence>
<dbReference type="Pfam" id="PF00092">
    <property type="entry name" value="VWA"/>
    <property type="match status" value="2"/>
</dbReference>